<dbReference type="EMBL" id="OIVN01003314">
    <property type="protein sequence ID" value="SPD10254.1"/>
    <property type="molecule type" value="Genomic_DNA"/>
</dbReference>
<evidence type="ECO:0000313" key="10">
    <source>
        <dbReference type="EMBL" id="SPD10254.1"/>
    </source>
</evidence>
<feature type="compositionally biased region" description="Low complexity" evidence="7">
    <location>
        <begin position="275"/>
        <end position="290"/>
    </location>
</feature>
<evidence type="ECO:0000256" key="2">
    <source>
        <dbReference type="ARBA" id="ARBA00023015"/>
    </source>
</evidence>
<dbReference type="PANTHER" id="PTHR11514">
    <property type="entry name" value="MYC"/>
    <property type="match status" value="1"/>
</dbReference>
<dbReference type="Pfam" id="PF22754">
    <property type="entry name" value="bHLH-TF_ACT-like_plant"/>
    <property type="match status" value="1"/>
</dbReference>
<proteinExistence type="predicted"/>
<organism evidence="9">
    <name type="scientific">Fagus sylvatica</name>
    <name type="common">Beechnut</name>
    <dbReference type="NCBI Taxonomy" id="28930"/>
    <lineage>
        <taxon>Eukaryota</taxon>
        <taxon>Viridiplantae</taxon>
        <taxon>Streptophyta</taxon>
        <taxon>Embryophyta</taxon>
        <taxon>Tracheophyta</taxon>
        <taxon>Spermatophyta</taxon>
        <taxon>Magnoliopsida</taxon>
        <taxon>eudicotyledons</taxon>
        <taxon>Gunneridae</taxon>
        <taxon>Pentapetalae</taxon>
        <taxon>rosids</taxon>
        <taxon>fabids</taxon>
        <taxon>Fagales</taxon>
        <taxon>Fagaceae</taxon>
        <taxon>Fagus</taxon>
    </lineage>
</organism>
<dbReference type="AlphaFoldDB" id="A0A2N9FZP8"/>
<dbReference type="EMBL" id="OIVN01001324">
    <property type="protein sequence ID" value="SPC92645.1"/>
    <property type="molecule type" value="Genomic_DNA"/>
</dbReference>
<evidence type="ECO:0000259" key="8">
    <source>
        <dbReference type="PROSITE" id="PS50888"/>
    </source>
</evidence>
<evidence type="ECO:0000256" key="6">
    <source>
        <dbReference type="SAM" id="Coils"/>
    </source>
</evidence>
<feature type="coiled-coil region" evidence="6">
    <location>
        <begin position="354"/>
        <end position="381"/>
    </location>
</feature>
<dbReference type="PROSITE" id="PS50888">
    <property type="entry name" value="BHLH"/>
    <property type="match status" value="1"/>
</dbReference>
<evidence type="ECO:0000256" key="7">
    <source>
        <dbReference type="SAM" id="MobiDB-lite"/>
    </source>
</evidence>
<dbReference type="SMART" id="SM00353">
    <property type="entry name" value="HLH"/>
    <property type="match status" value="1"/>
</dbReference>
<comment type="subcellular location">
    <subcellularLocation>
        <location evidence="1 5">Nucleus</location>
    </subcellularLocation>
</comment>
<keyword evidence="6" id="KW-0175">Coiled coil</keyword>
<dbReference type="GO" id="GO:0000976">
    <property type="term" value="F:transcription cis-regulatory region binding"/>
    <property type="evidence" value="ECO:0007669"/>
    <property type="project" value="TreeGrafter"/>
</dbReference>
<dbReference type="GO" id="GO:0003700">
    <property type="term" value="F:DNA-binding transcription factor activity"/>
    <property type="evidence" value="ECO:0007669"/>
    <property type="project" value="InterPro"/>
</dbReference>
<dbReference type="SUPFAM" id="SSF47459">
    <property type="entry name" value="HLH, helix-loop-helix DNA-binding domain"/>
    <property type="match status" value="1"/>
</dbReference>
<dbReference type="InterPro" id="IPR054502">
    <property type="entry name" value="bHLH-TF_ACT-like_plant"/>
</dbReference>
<feature type="compositionally biased region" description="Basic and acidic residues" evidence="7">
    <location>
        <begin position="252"/>
        <end position="266"/>
    </location>
</feature>
<dbReference type="GO" id="GO:0046983">
    <property type="term" value="F:protein dimerization activity"/>
    <property type="evidence" value="ECO:0007669"/>
    <property type="project" value="InterPro"/>
</dbReference>
<keyword evidence="2 5" id="KW-0805">Transcription regulation</keyword>
<keyword evidence="3 5" id="KW-0804">Transcription</keyword>
<evidence type="ECO:0000256" key="1">
    <source>
        <dbReference type="ARBA" id="ARBA00004123"/>
    </source>
</evidence>
<dbReference type="Pfam" id="PF00010">
    <property type="entry name" value="HLH"/>
    <property type="match status" value="1"/>
</dbReference>
<dbReference type="Gene3D" id="4.10.280.10">
    <property type="entry name" value="Helix-loop-helix DNA-binding domain"/>
    <property type="match status" value="1"/>
</dbReference>
<dbReference type="InterPro" id="IPR011598">
    <property type="entry name" value="bHLH_dom"/>
</dbReference>
<evidence type="ECO:0000256" key="4">
    <source>
        <dbReference type="ARBA" id="ARBA00023242"/>
    </source>
</evidence>
<feature type="region of interest" description="Disordered" evidence="7">
    <location>
        <begin position="252"/>
        <end position="291"/>
    </location>
</feature>
<dbReference type="InterPro" id="IPR025610">
    <property type="entry name" value="MYC/MYB_N"/>
</dbReference>
<dbReference type="PANTHER" id="PTHR11514:SF115">
    <property type="entry name" value="TRANSCRIPTION FACTOR"/>
    <property type="match status" value="1"/>
</dbReference>
<dbReference type="GO" id="GO:0005634">
    <property type="term" value="C:nucleus"/>
    <property type="evidence" value="ECO:0007669"/>
    <property type="project" value="UniProtKB-SubCell"/>
</dbReference>
<gene>
    <name evidence="9" type="ORF">FSB_LOCUS20527</name>
    <name evidence="10" type="ORF">FSB_LOCUS38136</name>
</gene>
<feature type="domain" description="BHLH" evidence="8">
    <location>
        <begin position="315"/>
        <end position="364"/>
    </location>
</feature>
<accession>A0A2N9FZP8</accession>
<protein>
    <recommendedName>
        <fullName evidence="5">Transcription factor</fullName>
        <shortName evidence="5">bHLH transcription factor</shortName>
    </recommendedName>
    <alternativeName>
        <fullName evidence="5">Basic helix-loop-helix protein</fullName>
    </alternativeName>
</protein>
<sequence>MQEFIMSSSSNSSSPLVHEAASSSLQQQLQFILQTRPEWWVYSIFWQASKDSNGRVALSWGDGQFRGTREFVSKASNKDEQPKYGLISLDKRKVISKGNQQVLFDEELMDVDRLVDGHVSESEWFYTVSVTRSYGIRDCVLGRAYSTGGYIWLTGDHELQYYECDRVKEARIHGVQTLLCVSTSRGVVELGSSDVIKEDWGLVQLVKSVFGCESSSTTTALVSKLPIANHDVNSFLNIGMNNYGAQNHKEWNFDHGKQPAESDAMKEAGANLGRSSSDSGGSGGPSDSDGLLAFECRTENNRFKKRGRKPIIGKETPINHVEAERQRREKLNNRFYALRSVVPNVSKMDKASLLADAVVYIKELKAKIDELEAKLQIQSQKMKMSNVMNGIFCDKQNVITTIVDHKRPTTTTSASASSSSSFSVATMEVEVKIVGSEALIRVQCPDVNYPSAKLMNALRDLEFRIHHASISSVKEMMLQDVVVKVPNGFVSGEAMRTAILQRMQN</sequence>
<name>A0A2N9FZP8_FAGSY</name>
<evidence type="ECO:0000256" key="5">
    <source>
        <dbReference type="RuleBase" id="RU369104"/>
    </source>
</evidence>
<evidence type="ECO:0000313" key="9">
    <source>
        <dbReference type="EMBL" id="SPC92645.1"/>
    </source>
</evidence>
<evidence type="ECO:0000256" key="3">
    <source>
        <dbReference type="ARBA" id="ARBA00023163"/>
    </source>
</evidence>
<dbReference type="InterPro" id="IPR045084">
    <property type="entry name" value="AIB/MYC-like"/>
</dbReference>
<dbReference type="Pfam" id="PF14215">
    <property type="entry name" value="bHLH-MYC_N"/>
    <property type="match status" value="1"/>
</dbReference>
<keyword evidence="4 5" id="KW-0539">Nucleus</keyword>
<dbReference type="InterPro" id="IPR036638">
    <property type="entry name" value="HLH_DNA-bd_sf"/>
</dbReference>
<reference evidence="9" key="1">
    <citation type="submission" date="2018-02" db="EMBL/GenBank/DDBJ databases">
        <authorList>
            <person name="Cohen D.B."/>
            <person name="Kent A.D."/>
        </authorList>
    </citation>
    <scope>NUCLEOTIDE SEQUENCE</scope>
</reference>